<dbReference type="InterPro" id="IPR024529">
    <property type="entry name" value="ECF_trnsprt_substrate-spec"/>
</dbReference>
<dbReference type="Pfam" id="PF12822">
    <property type="entry name" value="ECF_trnsprt"/>
    <property type="match status" value="1"/>
</dbReference>
<evidence type="ECO:0000313" key="3">
    <source>
        <dbReference type="Proteomes" id="UP001524435"/>
    </source>
</evidence>
<evidence type="ECO:0000256" key="1">
    <source>
        <dbReference type="SAM" id="Phobius"/>
    </source>
</evidence>
<feature type="transmembrane region" description="Helical" evidence="1">
    <location>
        <begin position="115"/>
        <end position="136"/>
    </location>
</feature>
<dbReference type="Gene3D" id="1.10.1760.20">
    <property type="match status" value="1"/>
</dbReference>
<dbReference type="EMBL" id="JANGCH010000024">
    <property type="protein sequence ID" value="MCQ5122678.1"/>
    <property type="molecule type" value="Genomic_DNA"/>
</dbReference>
<feature type="transmembrane region" description="Helical" evidence="1">
    <location>
        <begin position="20"/>
        <end position="39"/>
    </location>
</feature>
<comment type="caution">
    <text evidence="2">The sequence shown here is derived from an EMBL/GenBank/DDBJ whole genome shotgun (WGS) entry which is preliminary data.</text>
</comment>
<feature type="transmembrane region" description="Helical" evidence="1">
    <location>
        <begin position="51"/>
        <end position="72"/>
    </location>
</feature>
<gene>
    <name evidence="2" type="ORF">NE663_10495</name>
</gene>
<keyword evidence="1" id="KW-0812">Transmembrane</keyword>
<keyword evidence="1" id="KW-0472">Membrane</keyword>
<feature type="transmembrane region" description="Helical" evidence="1">
    <location>
        <begin position="84"/>
        <end position="103"/>
    </location>
</feature>
<sequence>MNAYLLICKESLKAMRSVHAMVLCAVFVALNVLLGSFTIEIGKILEISFTSLAAAACSYCCGPFLGAIGGVAADLIKFMMRPSIFFIGFTFNELLLGLIYGFAFYHKPITWKRVIITRAIVTIVLNLILTSLWLNMLYGSALFAAIRVWKNILLFPIECFMLYTILKTCERVAPALLRKKQ</sequence>
<dbReference type="NCBIfam" id="TIGR04518">
    <property type="entry name" value="ECF_S_folT_fam"/>
    <property type="match status" value="1"/>
</dbReference>
<dbReference type="Proteomes" id="UP001524435">
    <property type="component" value="Unassembled WGS sequence"/>
</dbReference>
<organism evidence="2 3">
    <name type="scientific">Massilicoli timonensis</name>
    <dbReference type="NCBI Taxonomy" id="2015901"/>
    <lineage>
        <taxon>Bacteria</taxon>
        <taxon>Bacillati</taxon>
        <taxon>Bacillota</taxon>
        <taxon>Erysipelotrichia</taxon>
        <taxon>Erysipelotrichales</taxon>
        <taxon>Erysipelotrichaceae</taxon>
        <taxon>Massilicoli</taxon>
    </lineage>
</organism>
<protein>
    <submittedName>
        <fullName evidence="2">Folate family ECF transporter S component</fullName>
    </submittedName>
</protein>
<proteinExistence type="predicted"/>
<accession>A0ABT1SNW7</accession>
<dbReference type="InterPro" id="IPR030949">
    <property type="entry name" value="ECF_S_folate_fam"/>
</dbReference>
<reference evidence="2 3" key="1">
    <citation type="submission" date="2022-06" db="EMBL/GenBank/DDBJ databases">
        <title>Isolation of gut microbiota from human fecal samples.</title>
        <authorList>
            <person name="Pamer E.G."/>
            <person name="Barat B."/>
            <person name="Waligurski E."/>
            <person name="Medina S."/>
            <person name="Paddock L."/>
            <person name="Mostad J."/>
        </authorList>
    </citation>
    <scope>NUCLEOTIDE SEQUENCE [LARGE SCALE GENOMIC DNA]</scope>
    <source>
        <strain evidence="2 3">DFI.6.1</strain>
    </source>
</reference>
<dbReference type="RefSeq" id="WP_102268021.1">
    <property type="nucleotide sequence ID" value="NZ_CALVCM010000025.1"/>
</dbReference>
<evidence type="ECO:0000313" key="2">
    <source>
        <dbReference type="EMBL" id="MCQ5122678.1"/>
    </source>
</evidence>
<keyword evidence="3" id="KW-1185">Reference proteome</keyword>
<name>A0ABT1SNW7_9FIRM</name>
<keyword evidence="1" id="KW-1133">Transmembrane helix</keyword>